<dbReference type="EMBL" id="PCRM01000030">
    <property type="protein sequence ID" value="PIP21599.1"/>
    <property type="molecule type" value="Genomic_DNA"/>
</dbReference>
<evidence type="ECO:0000259" key="1">
    <source>
        <dbReference type="PROSITE" id="PS50093"/>
    </source>
</evidence>
<dbReference type="Gene3D" id="2.60.40.10">
    <property type="entry name" value="Immunoglobulins"/>
    <property type="match status" value="3"/>
</dbReference>
<dbReference type="SUPFAM" id="SSF49299">
    <property type="entry name" value="PKD domain"/>
    <property type="match status" value="1"/>
</dbReference>
<dbReference type="InterPro" id="IPR013783">
    <property type="entry name" value="Ig-like_fold"/>
</dbReference>
<name>A0A2G9YQQ6_9BACT</name>
<dbReference type="PROSITE" id="PS50093">
    <property type="entry name" value="PKD"/>
    <property type="match status" value="1"/>
</dbReference>
<feature type="non-terminal residue" evidence="2">
    <location>
        <position position="1"/>
    </location>
</feature>
<evidence type="ECO:0000313" key="2">
    <source>
        <dbReference type="EMBL" id="PIP21599.1"/>
    </source>
</evidence>
<protein>
    <recommendedName>
        <fullName evidence="1">PKD domain-containing protein</fullName>
    </recommendedName>
</protein>
<feature type="non-terminal residue" evidence="2">
    <location>
        <position position="263"/>
    </location>
</feature>
<dbReference type="InterPro" id="IPR000601">
    <property type="entry name" value="PKD_dom"/>
</dbReference>
<dbReference type="CDD" id="cd00146">
    <property type="entry name" value="PKD"/>
    <property type="match status" value="1"/>
</dbReference>
<reference evidence="2 3" key="1">
    <citation type="submission" date="2017-09" db="EMBL/GenBank/DDBJ databases">
        <title>Depth-based differentiation of microbial function through sediment-hosted aquifers and enrichment of novel symbionts in the deep terrestrial subsurface.</title>
        <authorList>
            <person name="Probst A.J."/>
            <person name="Ladd B."/>
            <person name="Jarett J.K."/>
            <person name="Geller-Mcgrath D.E."/>
            <person name="Sieber C.M."/>
            <person name="Emerson J.B."/>
            <person name="Anantharaman K."/>
            <person name="Thomas B.C."/>
            <person name="Malmstrom R."/>
            <person name="Stieglmeier M."/>
            <person name="Klingl A."/>
            <person name="Woyke T."/>
            <person name="Ryan C.M."/>
            <person name="Banfield J.F."/>
        </authorList>
    </citation>
    <scope>NUCLEOTIDE SEQUENCE [LARGE SCALE GENOMIC DNA]</scope>
    <source>
        <strain evidence="2">CG23_combo_of_CG06-09_8_20_14_all_40_13</strain>
    </source>
</reference>
<evidence type="ECO:0000313" key="3">
    <source>
        <dbReference type="Proteomes" id="UP000231567"/>
    </source>
</evidence>
<comment type="caution">
    <text evidence="2">The sequence shown here is derived from an EMBL/GenBank/DDBJ whole genome shotgun (WGS) entry which is preliminary data.</text>
</comment>
<gene>
    <name evidence="2" type="ORF">COX39_02080</name>
</gene>
<organism evidence="2 3">
    <name type="scientific">Candidatus Nealsonbacteria bacterium CG23_combo_of_CG06-09_8_20_14_all_40_13</name>
    <dbReference type="NCBI Taxonomy" id="1974724"/>
    <lineage>
        <taxon>Bacteria</taxon>
        <taxon>Candidatus Nealsoniibacteriota</taxon>
    </lineage>
</organism>
<dbReference type="AlphaFoldDB" id="A0A2G9YQQ6"/>
<dbReference type="InterPro" id="IPR035986">
    <property type="entry name" value="PKD_dom_sf"/>
</dbReference>
<dbReference type="Pfam" id="PF18911">
    <property type="entry name" value="PKD_4"/>
    <property type="match status" value="1"/>
</dbReference>
<feature type="domain" description="PKD" evidence="1">
    <location>
        <begin position="80"/>
        <end position="133"/>
    </location>
</feature>
<dbReference type="Proteomes" id="UP000231567">
    <property type="component" value="Unassembled WGS sequence"/>
</dbReference>
<sequence length="263" mass="28533">VFDASGSYDADGQIVEYTWNFADTGGQTTQLPTTTQPTVEITQEQPPAQPSLVDKAKDTLKGIGQGLKKGWDKVLDLIKGQGKKETFLTPVFAQETSQSKITHTYNTTGRYAVSLIVQDNDGNASSTSTTIEILPHPPVIQKAQINNNILTISGTASDFGIISLNIASTPTTVFAQVDQNGNWQYLLSNAKDQIVPGSHQTWGNLTDLNNMPSPDSNIQEFQVGGGILETISNIFEKQQEKVLSAPPSFLEKALEKILPKQTI</sequence>
<accession>A0A2G9YQQ6</accession>
<proteinExistence type="predicted"/>